<evidence type="ECO:0008006" key="4">
    <source>
        <dbReference type="Google" id="ProtNLM"/>
    </source>
</evidence>
<organism evidence="2 3">
    <name type="scientific">Plakobranchus ocellatus</name>
    <dbReference type="NCBI Taxonomy" id="259542"/>
    <lineage>
        <taxon>Eukaryota</taxon>
        <taxon>Metazoa</taxon>
        <taxon>Spiralia</taxon>
        <taxon>Lophotrochozoa</taxon>
        <taxon>Mollusca</taxon>
        <taxon>Gastropoda</taxon>
        <taxon>Heterobranchia</taxon>
        <taxon>Euthyneura</taxon>
        <taxon>Panpulmonata</taxon>
        <taxon>Sacoglossa</taxon>
        <taxon>Placobranchoidea</taxon>
        <taxon>Plakobranchidae</taxon>
        <taxon>Plakobranchus</taxon>
    </lineage>
</organism>
<feature type="compositionally biased region" description="Basic residues" evidence="1">
    <location>
        <begin position="354"/>
        <end position="364"/>
    </location>
</feature>
<feature type="compositionally biased region" description="Low complexity" evidence="1">
    <location>
        <begin position="201"/>
        <end position="225"/>
    </location>
</feature>
<sequence>VKAPVNGHVVNEPPAQYSGKASPNAREAKPAASLNKPKQNETKSPQKKETKQDLKAEKKEKLKRQEQTEEVQSKQKLVSKKETEDEGEWTTVQLPKKNKKQKPAPNKVKDGSLPESAVESEPESEVSPSVEAAAAAAAVEVTVEDGQSGTPQPAKAVKKKVKKDKIEKTKGEEKEDTLIAQETEKVVVEDKKKKKKEKKTAVANDGGAAAGAAAALPQEAAPASAKSVDATSDPDLPSMNEEIKEEFQPVKTSPKKKKAKARENVREEKVEKIPELPPKQEKKIEEPVKKSSEKKKPEAKGAKKEPPVSPDLTPTQISAEEPKQLPASATTEKISTSPVSFDEIGDSWQEAAPKSKKKKPRRDN</sequence>
<dbReference type="Proteomes" id="UP000735302">
    <property type="component" value="Unassembled WGS sequence"/>
</dbReference>
<feature type="region of interest" description="Disordered" evidence="1">
    <location>
        <begin position="1"/>
        <end position="364"/>
    </location>
</feature>
<feature type="compositionally biased region" description="Low complexity" evidence="1">
    <location>
        <begin position="125"/>
        <end position="141"/>
    </location>
</feature>
<dbReference type="AlphaFoldDB" id="A0AAV3ZJQ2"/>
<comment type="caution">
    <text evidence="2">The sequence shown here is derived from an EMBL/GenBank/DDBJ whole genome shotgun (WGS) entry which is preliminary data.</text>
</comment>
<evidence type="ECO:0000256" key="1">
    <source>
        <dbReference type="SAM" id="MobiDB-lite"/>
    </source>
</evidence>
<proteinExistence type="predicted"/>
<feature type="compositionally biased region" description="Basic and acidic residues" evidence="1">
    <location>
        <begin position="164"/>
        <end position="191"/>
    </location>
</feature>
<feature type="non-terminal residue" evidence="2">
    <location>
        <position position="1"/>
    </location>
</feature>
<feature type="compositionally biased region" description="Basic and acidic residues" evidence="1">
    <location>
        <begin position="261"/>
        <end position="306"/>
    </location>
</feature>
<gene>
    <name evidence="2" type="ORF">PoB_002062400</name>
</gene>
<keyword evidence="3" id="KW-1185">Reference proteome</keyword>
<reference evidence="2 3" key="1">
    <citation type="journal article" date="2021" name="Elife">
        <title>Chloroplast acquisition without the gene transfer in kleptoplastic sea slugs, Plakobranchus ocellatus.</title>
        <authorList>
            <person name="Maeda T."/>
            <person name="Takahashi S."/>
            <person name="Yoshida T."/>
            <person name="Shimamura S."/>
            <person name="Takaki Y."/>
            <person name="Nagai Y."/>
            <person name="Toyoda A."/>
            <person name="Suzuki Y."/>
            <person name="Arimoto A."/>
            <person name="Ishii H."/>
            <person name="Satoh N."/>
            <person name="Nishiyama T."/>
            <person name="Hasebe M."/>
            <person name="Maruyama T."/>
            <person name="Minagawa J."/>
            <person name="Obokata J."/>
            <person name="Shigenobu S."/>
        </authorList>
    </citation>
    <scope>NUCLEOTIDE SEQUENCE [LARGE SCALE GENOMIC DNA]</scope>
</reference>
<dbReference type="EMBL" id="BLXT01002413">
    <property type="protein sequence ID" value="GFN94118.1"/>
    <property type="molecule type" value="Genomic_DNA"/>
</dbReference>
<feature type="compositionally biased region" description="Basic and acidic residues" evidence="1">
    <location>
        <begin position="38"/>
        <end position="83"/>
    </location>
</feature>
<name>A0AAV3ZJQ2_9GAST</name>
<protein>
    <recommendedName>
        <fullName evidence="4">Natural killer-tumor recognition sequence protein</fullName>
    </recommendedName>
</protein>
<accession>A0AAV3ZJQ2</accession>
<feature type="compositionally biased region" description="Polar residues" evidence="1">
    <location>
        <begin position="327"/>
        <end position="339"/>
    </location>
</feature>
<evidence type="ECO:0000313" key="3">
    <source>
        <dbReference type="Proteomes" id="UP000735302"/>
    </source>
</evidence>
<evidence type="ECO:0000313" key="2">
    <source>
        <dbReference type="EMBL" id="GFN94118.1"/>
    </source>
</evidence>